<dbReference type="STRING" id="227321.Q5B6U4"/>
<dbReference type="eggNOG" id="ENOG502S7AT">
    <property type="taxonomic scope" value="Eukaryota"/>
</dbReference>
<dbReference type="OrthoDB" id="2444174at2759"/>
<dbReference type="Pfam" id="PF19189">
    <property type="entry name" value="Mtf2"/>
    <property type="match status" value="1"/>
</dbReference>
<dbReference type="HOGENOM" id="CLU_047842_0_0_1"/>
<accession>Q5B6U4</accession>
<evidence type="ECO:0000256" key="1">
    <source>
        <dbReference type="SAM" id="MobiDB-lite"/>
    </source>
</evidence>
<reference evidence="4" key="2">
    <citation type="journal article" date="2009" name="Fungal Genet. Biol.">
        <title>The 2008 update of the Aspergillus nidulans genome annotation: a community effort.</title>
        <authorList>
            <person name="Wortman J.R."/>
            <person name="Gilsenan J.M."/>
            <person name="Joardar V."/>
            <person name="Deegan J."/>
            <person name="Clutterbuck J."/>
            <person name="Andersen M.R."/>
            <person name="Archer D."/>
            <person name="Bencina M."/>
            <person name="Braus G."/>
            <person name="Coutinho P."/>
            <person name="von Dohren H."/>
            <person name="Doonan J."/>
            <person name="Driessen A.J."/>
            <person name="Durek P."/>
            <person name="Espeso E."/>
            <person name="Fekete E."/>
            <person name="Flipphi M."/>
            <person name="Estrada C.G."/>
            <person name="Geysens S."/>
            <person name="Goldman G."/>
            <person name="de Groot P.W."/>
            <person name="Hansen K."/>
            <person name="Harris S.D."/>
            <person name="Heinekamp T."/>
            <person name="Helmstaedt K."/>
            <person name="Henrissat B."/>
            <person name="Hofmann G."/>
            <person name="Homan T."/>
            <person name="Horio T."/>
            <person name="Horiuchi H."/>
            <person name="James S."/>
            <person name="Jones M."/>
            <person name="Karaffa L."/>
            <person name="Karanyi Z."/>
            <person name="Kato M."/>
            <person name="Keller N."/>
            <person name="Kelly D.E."/>
            <person name="Kiel J.A."/>
            <person name="Kim J.M."/>
            <person name="van der Klei I.J."/>
            <person name="Klis F.M."/>
            <person name="Kovalchuk A."/>
            <person name="Krasevec N."/>
            <person name="Kubicek C.P."/>
            <person name="Liu B."/>
            <person name="Maccabe A."/>
            <person name="Meyer V."/>
            <person name="Mirabito P."/>
            <person name="Miskei M."/>
            <person name="Mos M."/>
            <person name="Mullins J."/>
            <person name="Nelson D.R."/>
            <person name="Nielsen J."/>
            <person name="Oakley B.R."/>
            <person name="Osmani S.A."/>
            <person name="Pakula T."/>
            <person name="Paszewski A."/>
            <person name="Paulsen I."/>
            <person name="Pilsyk S."/>
            <person name="Pocsi I."/>
            <person name="Punt P.J."/>
            <person name="Ram A.F."/>
            <person name="Ren Q."/>
            <person name="Robellet X."/>
            <person name="Robson G."/>
            <person name="Seiboth B."/>
            <person name="van Solingen P."/>
            <person name="Specht T."/>
            <person name="Sun J."/>
            <person name="Taheri-Talesh N."/>
            <person name="Takeshita N."/>
            <person name="Ussery D."/>
            <person name="vanKuyk P.A."/>
            <person name="Visser H."/>
            <person name="van de Vondervoort P.J."/>
            <person name="de Vries R.P."/>
            <person name="Walton J."/>
            <person name="Xiang X."/>
            <person name="Xiong Y."/>
            <person name="Zeng A.P."/>
            <person name="Brandt B.W."/>
            <person name="Cornell M.J."/>
            <person name="van den Hondel C.A."/>
            <person name="Visser J."/>
            <person name="Oliver S.G."/>
            <person name="Turner G."/>
        </authorList>
    </citation>
    <scope>GENOME REANNOTATION</scope>
    <source>
        <strain evidence="4">FGSC A4 / ATCC 38163 / CBS 112.46 / NRRL 194 / M139</strain>
    </source>
</reference>
<dbReference type="AlphaFoldDB" id="Q5B6U4"/>
<keyword evidence="4" id="KW-1185">Reference proteome</keyword>
<gene>
    <name evidence="3" type="ORF">ANIA_03736</name>
</gene>
<feature type="region of interest" description="Disordered" evidence="1">
    <location>
        <begin position="70"/>
        <end position="105"/>
    </location>
</feature>
<dbReference type="RefSeq" id="XP_661340.1">
    <property type="nucleotide sequence ID" value="XM_656248.2"/>
</dbReference>
<dbReference type="GO" id="GO:0005739">
    <property type="term" value="C:mitochondrion"/>
    <property type="evidence" value="ECO:0000318"/>
    <property type="project" value="GO_Central"/>
</dbReference>
<feature type="region of interest" description="Disordered" evidence="1">
    <location>
        <begin position="1"/>
        <end position="53"/>
    </location>
</feature>
<organism evidence="3 4">
    <name type="scientific">Emericella nidulans (strain FGSC A4 / ATCC 38163 / CBS 112.46 / NRRL 194 / M139)</name>
    <name type="common">Aspergillus nidulans</name>
    <dbReference type="NCBI Taxonomy" id="227321"/>
    <lineage>
        <taxon>Eukaryota</taxon>
        <taxon>Fungi</taxon>
        <taxon>Dikarya</taxon>
        <taxon>Ascomycota</taxon>
        <taxon>Pezizomycotina</taxon>
        <taxon>Eurotiomycetes</taxon>
        <taxon>Eurotiomycetidae</taxon>
        <taxon>Eurotiales</taxon>
        <taxon>Aspergillaceae</taxon>
        <taxon>Aspergillus</taxon>
        <taxon>Aspergillus subgen. Nidulantes</taxon>
    </lineage>
</organism>
<name>Q5B6U4_EMENI</name>
<dbReference type="Proteomes" id="UP000000560">
    <property type="component" value="Chromosome II"/>
</dbReference>
<evidence type="ECO:0000313" key="3">
    <source>
        <dbReference type="EMBL" id="CBF75501.1"/>
    </source>
</evidence>
<dbReference type="PANTHER" id="PTHR39468">
    <property type="entry name" value="CHROMOSOME 7, WHOLE GENOME SHOTGUN SEQUENCE"/>
    <property type="match status" value="1"/>
</dbReference>
<dbReference type="InParanoid" id="Q5B6U4"/>
<dbReference type="PANTHER" id="PTHR39468:SF1">
    <property type="entry name" value="MTF2-LIKE C-TERMINAL DOMAIN-CONTAINING PROTEIN"/>
    <property type="match status" value="1"/>
</dbReference>
<dbReference type="InterPro" id="IPR043837">
    <property type="entry name" value="Mtf2-like_C"/>
</dbReference>
<evidence type="ECO:0000259" key="2">
    <source>
        <dbReference type="Pfam" id="PF19189"/>
    </source>
</evidence>
<evidence type="ECO:0000313" key="4">
    <source>
        <dbReference type="Proteomes" id="UP000000560"/>
    </source>
</evidence>
<dbReference type="OMA" id="TNINRLC"/>
<feature type="domain" description="Mtf2-like C-terminal" evidence="2">
    <location>
        <begin position="203"/>
        <end position="326"/>
    </location>
</feature>
<dbReference type="EMBL" id="BN001302">
    <property type="protein sequence ID" value="CBF75501.1"/>
    <property type="molecule type" value="Genomic_DNA"/>
</dbReference>
<reference evidence="4" key="1">
    <citation type="journal article" date="2005" name="Nature">
        <title>Sequencing of Aspergillus nidulans and comparative analysis with A. fumigatus and A. oryzae.</title>
        <authorList>
            <person name="Galagan J.E."/>
            <person name="Calvo S.E."/>
            <person name="Cuomo C."/>
            <person name="Ma L.J."/>
            <person name="Wortman J.R."/>
            <person name="Batzoglou S."/>
            <person name="Lee S.I."/>
            <person name="Basturkmen M."/>
            <person name="Spevak C.C."/>
            <person name="Clutterbuck J."/>
            <person name="Kapitonov V."/>
            <person name="Jurka J."/>
            <person name="Scazzocchio C."/>
            <person name="Farman M."/>
            <person name="Butler J."/>
            <person name="Purcell S."/>
            <person name="Harris S."/>
            <person name="Braus G.H."/>
            <person name="Draht O."/>
            <person name="Busch S."/>
            <person name="D'Enfert C."/>
            <person name="Bouchier C."/>
            <person name="Goldman G.H."/>
            <person name="Bell-Pedersen D."/>
            <person name="Griffiths-Jones S."/>
            <person name="Doonan J.H."/>
            <person name="Yu J."/>
            <person name="Vienken K."/>
            <person name="Pain A."/>
            <person name="Freitag M."/>
            <person name="Selker E.U."/>
            <person name="Archer D.B."/>
            <person name="Penalva M.A."/>
            <person name="Oakley B.R."/>
            <person name="Momany M."/>
            <person name="Tanaka T."/>
            <person name="Kumagai T."/>
            <person name="Asai K."/>
            <person name="Machida M."/>
            <person name="Nierman W.C."/>
            <person name="Denning D.W."/>
            <person name="Caddick M."/>
            <person name="Hynes M."/>
            <person name="Paoletti M."/>
            <person name="Fischer R."/>
            <person name="Miller B."/>
            <person name="Dyer P."/>
            <person name="Sachs M.S."/>
            <person name="Osmani S.A."/>
            <person name="Birren B.W."/>
        </authorList>
    </citation>
    <scope>NUCLEOTIDE SEQUENCE [LARGE SCALE GENOMIC DNA]</scope>
    <source>
        <strain evidence="4">FGSC A4 / ATCC 38163 / CBS 112.46 / NRRL 194 / M139</strain>
    </source>
</reference>
<dbReference type="GeneID" id="2873154"/>
<dbReference type="KEGG" id="ani:ANIA_03736"/>
<feature type="compositionally biased region" description="Basic and acidic residues" evidence="1">
    <location>
        <begin position="73"/>
        <end position="98"/>
    </location>
</feature>
<dbReference type="InterPro" id="IPR040009">
    <property type="entry name" value="Mtf2/C5D6.12-like"/>
</dbReference>
<sequence>MGRKPTLTTHETRALAGLISKLDPEKRPTPEQLAHEPGSSEESAQAKPEETNAEISAIFAAVLRDVRNLQGPPEHRASDKATGAVREETERRKERLGSEAEQSLDTFAASREQARLGELPRDAVQTQESERHLPDTNDALAELLRTNELTLARAIELVAERETAKIDSTLHAAVENTTDEAFWKSDTATESPSPLSFPACVPIVPVVVAIYPKVLRTAFVLLNLHFPDSHLISEFRATITSLGRESATLGLTTSLFNDMLYFHWRVTHDFPEVIALCREMEVTGAQPNIGTINILEGIVRERNEDLVKRQSGETSEQPWWDFPDNRRAMRKLLGEDGMLERFRRQYREGKERKKIWKPYL</sequence>
<accession>C8V7B3</accession>
<proteinExistence type="predicted"/>
<protein>
    <recommendedName>
        <fullName evidence="2">Mtf2-like C-terminal domain-containing protein</fullName>
    </recommendedName>
</protein>